<dbReference type="Gene3D" id="3.20.20.20">
    <property type="entry name" value="Dihydropteroate synthase-like"/>
    <property type="match status" value="1"/>
</dbReference>
<dbReference type="HAMAP" id="MF_00159">
    <property type="entry name" value="IspG"/>
    <property type="match status" value="1"/>
</dbReference>
<dbReference type="NCBIfam" id="NF001540">
    <property type="entry name" value="PRK00366.1"/>
    <property type="match status" value="1"/>
</dbReference>
<evidence type="ECO:0000256" key="3">
    <source>
        <dbReference type="ARBA" id="ARBA00023002"/>
    </source>
</evidence>
<dbReference type="Pfam" id="PF04551">
    <property type="entry name" value="GcpE"/>
    <property type="match status" value="1"/>
</dbReference>
<keyword evidence="1 7" id="KW-0004">4Fe-4S</keyword>
<evidence type="ECO:0000256" key="1">
    <source>
        <dbReference type="ARBA" id="ARBA00022485"/>
    </source>
</evidence>
<protein>
    <recommendedName>
        <fullName evidence="7">4-hydroxy-3-methylbut-2-en-1-yl diphosphate synthase (flavodoxin)</fullName>
        <ecNumber evidence="7">1.17.7.3</ecNumber>
    </recommendedName>
    <alternativeName>
        <fullName evidence="7">1-hydroxy-2-methyl-2-(E)-butenyl 4-diphosphate synthase</fullName>
    </alternativeName>
</protein>
<keyword evidence="3 7" id="KW-0560">Oxidoreductase</keyword>
<feature type="binding site" evidence="7">
    <location>
        <position position="323"/>
    </location>
    <ligand>
        <name>[4Fe-4S] cluster</name>
        <dbReference type="ChEBI" id="CHEBI:49883"/>
    </ligand>
</feature>
<comment type="cofactor">
    <cofactor evidence="7">
        <name>[4Fe-4S] cluster</name>
        <dbReference type="ChEBI" id="CHEBI:49883"/>
    </cofactor>
    <text evidence="7">Binds 1 [4Fe-4S] cluster.</text>
</comment>
<dbReference type="SUPFAM" id="SSF51717">
    <property type="entry name" value="Dihydropteroate synthetase-like"/>
    <property type="match status" value="1"/>
</dbReference>
<accession>A0ABX8FLB6</accession>
<feature type="binding site" evidence="7">
    <location>
        <position position="284"/>
    </location>
    <ligand>
        <name>[4Fe-4S] cluster</name>
        <dbReference type="ChEBI" id="CHEBI:49883"/>
    </ligand>
</feature>
<organism evidence="10 11">
    <name type="scientific">Streptomyces koelreuteriae</name>
    <dbReference type="NCBI Taxonomy" id="2838015"/>
    <lineage>
        <taxon>Bacteria</taxon>
        <taxon>Bacillati</taxon>
        <taxon>Actinomycetota</taxon>
        <taxon>Actinomycetes</taxon>
        <taxon>Kitasatosporales</taxon>
        <taxon>Streptomycetaceae</taxon>
        <taxon>Streptomyces</taxon>
    </lineage>
</organism>
<evidence type="ECO:0000256" key="7">
    <source>
        <dbReference type="HAMAP-Rule" id="MF_00159"/>
    </source>
</evidence>
<dbReference type="Proteomes" id="UP000679629">
    <property type="component" value="Chromosome"/>
</dbReference>
<evidence type="ECO:0000256" key="5">
    <source>
        <dbReference type="ARBA" id="ARBA00023014"/>
    </source>
</evidence>
<keyword evidence="2 7" id="KW-0479">Metal-binding</keyword>
<dbReference type="Gene3D" id="3.30.413.10">
    <property type="entry name" value="Sulfite Reductase Hemoprotein, domain 1"/>
    <property type="match status" value="1"/>
</dbReference>
<keyword evidence="4 7" id="KW-0408">Iron</keyword>
<feature type="binding site" evidence="7">
    <location>
        <position position="281"/>
    </location>
    <ligand>
        <name>[4Fe-4S] cluster</name>
        <dbReference type="ChEBI" id="CHEBI:49883"/>
    </ligand>
</feature>
<dbReference type="SUPFAM" id="SSF56014">
    <property type="entry name" value="Nitrite and sulphite reductase 4Fe-4S domain-like"/>
    <property type="match status" value="1"/>
</dbReference>
<dbReference type="NCBIfam" id="TIGR00612">
    <property type="entry name" value="ispG_gcpE"/>
    <property type="match status" value="1"/>
</dbReference>
<reference evidence="11" key="1">
    <citation type="submission" date="2021-05" db="EMBL/GenBank/DDBJ databases">
        <title>Direct Submission.</title>
        <authorList>
            <person name="Li K."/>
            <person name="Gao J."/>
        </authorList>
    </citation>
    <scope>NUCLEOTIDE SEQUENCE [LARGE SCALE GENOMIC DNA]</scope>
    <source>
        <strain evidence="11">MG62</strain>
    </source>
</reference>
<dbReference type="EMBL" id="CP075896">
    <property type="protein sequence ID" value="QWB21834.1"/>
    <property type="molecule type" value="Genomic_DNA"/>
</dbReference>
<dbReference type="InterPro" id="IPR004588">
    <property type="entry name" value="IspG_bac-typ"/>
</dbReference>
<feature type="domain" description="IspG TIM-barrel" evidence="8">
    <location>
        <begin position="23"/>
        <end position="262"/>
    </location>
</feature>
<evidence type="ECO:0000313" key="10">
    <source>
        <dbReference type="EMBL" id="QWB21834.1"/>
    </source>
</evidence>
<keyword evidence="5 7" id="KW-0411">Iron-sulfur</keyword>
<dbReference type="PANTHER" id="PTHR30454">
    <property type="entry name" value="4-HYDROXY-3-METHYLBUT-2-EN-1-YL DIPHOSPHATE SYNTHASE"/>
    <property type="match status" value="1"/>
</dbReference>
<comment type="function">
    <text evidence="7">Converts 2C-methyl-D-erythritol 2,4-cyclodiphosphate (ME-2,4cPP) into 1-hydroxy-2-methyl-2-(E)-butenyl 4-diphosphate.</text>
</comment>
<gene>
    <name evidence="7 10" type="primary">ispG</name>
    <name evidence="10" type="synonym">gcpE</name>
    <name evidence="10" type="ORF">KJK29_04170</name>
</gene>
<evidence type="ECO:0000256" key="4">
    <source>
        <dbReference type="ARBA" id="ARBA00023004"/>
    </source>
</evidence>
<comment type="catalytic activity">
    <reaction evidence="7">
        <text>(2E)-4-hydroxy-3-methylbut-2-enyl diphosphate + oxidized [flavodoxin] + H2O + 2 H(+) = 2-C-methyl-D-erythritol 2,4-cyclic diphosphate + reduced [flavodoxin]</text>
        <dbReference type="Rhea" id="RHEA:43604"/>
        <dbReference type="Rhea" id="RHEA-COMP:10622"/>
        <dbReference type="Rhea" id="RHEA-COMP:10623"/>
        <dbReference type="ChEBI" id="CHEBI:15377"/>
        <dbReference type="ChEBI" id="CHEBI:15378"/>
        <dbReference type="ChEBI" id="CHEBI:57618"/>
        <dbReference type="ChEBI" id="CHEBI:58210"/>
        <dbReference type="ChEBI" id="CHEBI:58483"/>
        <dbReference type="ChEBI" id="CHEBI:128753"/>
        <dbReference type="EC" id="1.17.7.3"/>
    </reaction>
</comment>
<feature type="binding site" evidence="7">
    <location>
        <position position="316"/>
    </location>
    <ligand>
        <name>[4Fe-4S] cluster</name>
        <dbReference type="ChEBI" id="CHEBI:49883"/>
    </ligand>
</feature>
<keyword evidence="6 7" id="KW-0414">Isoprene biosynthesis</keyword>
<comment type="pathway">
    <text evidence="7">Isoprenoid biosynthesis; isopentenyl diphosphate biosynthesis via DXP pathway; isopentenyl diphosphate from 1-deoxy-D-xylulose 5-phosphate: step 5/6.</text>
</comment>
<name>A0ABX8FLB6_9ACTN</name>
<dbReference type="CDD" id="cd00945">
    <property type="entry name" value="Aldolase_Class_I"/>
    <property type="match status" value="1"/>
</dbReference>
<dbReference type="InterPro" id="IPR058579">
    <property type="entry name" value="IspG_C"/>
</dbReference>
<evidence type="ECO:0000256" key="6">
    <source>
        <dbReference type="ARBA" id="ARBA00023229"/>
    </source>
</evidence>
<evidence type="ECO:0000259" key="8">
    <source>
        <dbReference type="Pfam" id="PF04551"/>
    </source>
</evidence>
<dbReference type="GO" id="GO:0046429">
    <property type="term" value="F:4-hydroxy-3-methylbut-2-en-1-yl diphosphate synthase activity (ferredoxin)"/>
    <property type="evidence" value="ECO:0007669"/>
    <property type="project" value="UniProtKB-EC"/>
</dbReference>
<dbReference type="InterPro" id="IPR011005">
    <property type="entry name" value="Dihydropteroate_synth-like_sf"/>
</dbReference>
<keyword evidence="11" id="KW-1185">Reference proteome</keyword>
<comment type="similarity">
    <text evidence="7">Belongs to the IspG family.</text>
</comment>
<sequence length="385" mass="40758">MTAISLGVPEVPARPIAERRVSRRIEVGPVAVGGGAPVSVQSMTTTRTSDIGATLQQIAELTASGCQIVRVACPTQDDADALATIARKSQIPVIADIHFQPKYVFAAIEAGCAAVRVNPGNIKQFDDRIKEIAQAAKDHGTPIRIGVNAGSLDRRLLQKYGKATPEALVESALWEASLFEEHGFRDIKISVKHNDPVVMIEAYRQLAEQCDYPLHLGVTEAGPAFQGTIKSAVAFGALLSRGIGDTIRVSLSAPPAEEVKVGIQILQSLGLRERRLEIVSCPSCGRAQVDVYKLADEVTAGLDGMEVPLRVAVMGCVVNGPGEAREADLGVASGNGKGQIFVKGEVIKTVPESKIVETLIEEAMKIAEQMEQDGTGPGEPAVTVS</sequence>
<dbReference type="Pfam" id="PF26540">
    <property type="entry name" value="GcpE_C"/>
    <property type="match status" value="1"/>
</dbReference>
<dbReference type="InterPro" id="IPR016425">
    <property type="entry name" value="IspG_bac"/>
</dbReference>
<evidence type="ECO:0000259" key="9">
    <source>
        <dbReference type="Pfam" id="PF26540"/>
    </source>
</evidence>
<dbReference type="PIRSF" id="PIRSF004640">
    <property type="entry name" value="IspG"/>
    <property type="match status" value="1"/>
</dbReference>
<dbReference type="PANTHER" id="PTHR30454:SF0">
    <property type="entry name" value="4-HYDROXY-3-METHYLBUT-2-EN-1-YL DIPHOSPHATE SYNTHASE (FERREDOXIN), CHLOROPLASTIC"/>
    <property type="match status" value="1"/>
</dbReference>
<feature type="domain" description="IspG C-terminal" evidence="9">
    <location>
        <begin position="277"/>
        <end position="363"/>
    </location>
</feature>
<evidence type="ECO:0000313" key="11">
    <source>
        <dbReference type="Proteomes" id="UP000679629"/>
    </source>
</evidence>
<dbReference type="EC" id="1.17.7.3" evidence="7"/>
<dbReference type="InterPro" id="IPR045854">
    <property type="entry name" value="NO2/SO3_Rdtase_4Fe4S_sf"/>
</dbReference>
<dbReference type="RefSeq" id="WP_215117280.1">
    <property type="nucleotide sequence ID" value="NZ_CBDRKV010000007.1"/>
</dbReference>
<proteinExistence type="inferred from homology"/>
<dbReference type="InterPro" id="IPR058578">
    <property type="entry name" value="IspG_TIM"/>
</dbReference>
<evidence type="ECO:0000256" key="2">
    <source>
        <dbReference type="ARBA" id="ARBA00022723"/>
    </source>
</evidence>